<dbReference type="EMBL" id="JAAQOM010000001">
    <property type="protein sequence ID" value="NIA52255.1"/>
    <property type="molecule type" value="Genomic_DNA"/>
</dbReference>
<keyword evidence="2" id="KW-1185">Reference proteome</keyword>
<sequence>MRDRGLSAERSLAILSGNDRERFQLALGAAYAGIPYAPISPAYSLVATDYGKLRDLIVQLTPGAVYAADGALSALALDAALPADAELILGAGVHAGRR</sequence>
<name>A0ABX0P7K3_9BURK</name>
<gene>
    <name evidence="1" type="ORF">HAV22_01120</name>
</gene>
<accession>A0ABX0P7K3</accession>
<proteinExistence type="predicted"/>
<evidence type="ECO:0000313" key="1">
    <source>
        <dbReference type="EMBL" id="NIA52255.1"/>
    </source>
</evidence>
<dbReference type="Proteomes" id="UP000716322">
    <property type="component" value="Unassembled WGS sequence"/>
</dbReference>
<evidence type="ECO:0008006" key="3">
    <source>
        <dbReference type="Google" id="ProtNLM"/>
    </source>
</evidence>
<dbReference type="SUPFAM" id="SSF56801">
    <property type="entry name" value="Acetyl-CoA synthetase-like"/>
    <property type="match status" value="1"/>
</dbReference>
<reference evidence="1 2" key="1">
    <citation type="submission" date="2020-03" db="EMBL/GenBank/DDBJ databases">
        <title>Genome sequence of strain Massilia sp. TW-1.</title>
        <authorList>
            <person name="Chaudhary D.K."/>
        </authorList>
    </citation>
    <scope>NUCLEOTIDE SEQUENCE [LARGE SCALE GENOMIC DNA]</scope>
    <source>
        <strain evidence="1 2">TW-1</strain>
    </source>
</reference>
<evidence type="ECO:0000313" key="2">
    <source>
        <dbReference type="Proteomes" id="UP000716322"/>
    </source>
</evidence>
<comment type="caution">
    <text evidence="1">The sequence shown here is derived from an EMBL/GenBank/DDBJ whole genome shotgun (WGS) entry which is preliminary data.</text>
</comment>
<protein>
    <recommendedName>
        <fullName evidence="3">AMP-dependent synthetase/ligase domain-containing protein</fullName>
    </recommendedName>
</protein>
<organism evidence="1 2">
    <name type="scientific">Telluria antibiotica</name>
    <dbReference type="NCBI Taxonomy" id="2717319"/>
    <lineage>
        <taxon>Bacteria</taxon>
        <taxon>Pseudomonadati</taxon>
        <taxon>Pseudomonadota</taxon>
        <taxon>Betaproteobacteria</taxon>
        <taxon>Burkholderiales</taxon>
        <taxon>Oxalobacteraceae</taxon>
        <taxon>Telluria group</taxon>
        <taxon>Telluria</taxon>
    </lineage>
</organism>